<dbReference type="Gene3D" id="3.30.40.10">
    <property type="entry name" value="Zinc/RING finger domain, C3HC4 (zinc finger)"/>
    <property type="match status" value="1"/>
</dbReference>
<dbReference type="CDD" id="cd20353">
    <property type="entry name" value="Rcat_RBR_RNF216"/>
    <property type="match status" value="1"/>
</dbReference>
<dbReference type="InterPro" id="IPR058758">
    <property type="entry name" value="UBA_RNF216"/>
</dbReference>
<evidence type="ECO:0000259" key="8">
    <source>
        <dbReference type="PROSITE" id="PS51873"/>
    </source>
</evidence>
<gene>
    <name evidence="9" type="ORF">Tdes44962_MAKER08961</name>
</gene>
<evidence type="ECO:0000256" key="5">
    <source>
        <dbReference type="ARBA" id="ARBA00022771"/>
    </source>
</evidence>
<keyword evidence="10" id="KW-1185">Reference proteome</keyword>
<dbReference type="AlphaFoldDB" id="A0A9W7SUR0"/>
<proteinExistence type="predicted"/>
<keyword evidence="5" id="KW-0863">Zinc-finger</keyword>
<dbReference type="CDD" id="cd16630">
    <property type="entry name" value="RING-HC_RBR_RNF216"/>
    <property type="match status" value="1"/>
</dbReference>
<dbReference type="InterPro" id="IPR051628">
    <property type="entry name" value="LUBAC_E3_Ligases"/>
</dbReference>
<dbReference type="SUPFAM" id="SSF57850">
    <property type="entry name" value="RING/U-box"/>
    <property type="match status" value="1"/>
</dbReference>
<evidence type="ECO:0000256" key="2">
    <source>
        <dbReference type="ARBA" id="ARBA00022679"/>
    </source>
</evidence>
<comment type="pathway">
    <text evidence="1">Protein modification; protein ubiquitination.</text>
</comment>
<dbReference type="InterPro" id="IPR047544">
    <property type="entry name" value="RING-HC_RBR_RNF216"/>
</dbReference>
<reference evidence="9 10" key="1">
    <citation type="journal article" date="2018" name="IMA Fungus">
        <title>IMA Genome-F 10: Nine draft genome sequences of Claviceps purpurea s.lat., including C. arundinis, C. humidiphila, and C. cf. spartinae, pseudomolecules for the pitch canker pathogen Fusarium circinatum, draft genome of Davidsoniella eucalypti, Grosmannia galeiformis, Quambalaria eucalypti, and Teratosphaeria destructans.</title>
        <authorList>
            <person name="Wingfield B.D."/>
            <person name="Liu M."/>
            <person name="Nguyen H.D."/>
            <person name="Lane F.A."/>
            <person name="Morgan S.W."/>
            <person name="De Vos L."/>
            <person name="Wilken P.M."/>
            <person name="Duong T.A."/>
            <person name="Aylward J."/>
            <person name="Coetzee M.P."/>
            <person name="Dadej K."/>
            <person name="De Beer Z.W."/>
            <person name="Findlay W."/>
            <person name="Havenga M."/>
            <person name="Kolarik M."/>
            <person name="Menzies J.G."/>
            <person name="Naidoo K."/>
            <person name="Pochopski O."/>
            <person name="Shoukouhi P."/>
            <person name="Santana Q.C."/>
            <person name="Seifert K.A."/>
            <person name="Soal N."/>
            <person name="Steenkamp E.T."/>
            <person name="Tatham C.T."/>
            <person name="van der Nest M.A."/>
            <person name="Wingfield M.J."/>
        </authorList>
    </citation>
    <scope>NUCLEOTIDE SEQUENCE [LARGE SCALE GENOMIC DNA]</scope>
    <source>
        <strain evidence="9">CMW44962</strain>
    </source>
</reference>
<accession>A0A9W7SUR0</accession>
<dbReference type="InterPro" id="IPR047546">
    <property type="entry name" value="Rcat_RBR_RNF216"/>
</dbReference>
<evidence type="ECO:0000256" key="7">
    <source>
        <dbReference type="ARBA" id="ARBA00022833"/>
    </source>
</evidence>
<dbReference type="Pfam" id="PF26200">
    <property type="entry name" value="Rcat_RNF216"/>
    <property type="match status" value="1"/>
</dbReference>
<organism evidence="9 10">
    <name type="scientific">Teratosphaeria destructans</name>
    <dbReference type="NCBI Taxonomy" id="418781"/>
    <lineage>
        <taxon>Eukaryota</taxon>
        <taxon>Fungi</taxon>
        <taxon>Dikarya</taxon>
        <taxon>Ascomycota</taxon>
        <taxon>Pezizomycotina</taxon>
        <taxon>Dothideomycetes</taxon>
        <taxon>Dothideomycetidae</taxon>
        <taxon>Mycosphaerellales</taxon>
        <taxon>Teratosphaeriaceae</taxon>
        <taxon>Teratosphaeria</taxon>
    </lineage>
</organism>
<evidence type="ECO:0000256" key="1">
    <source>
        <dbReference type="ARBA" id="ARBA00004906"/>
    </source>
</evidence>
<evidence type="ECO:0000256" key="3">
    <source>
        <dbReference type="ARBA" id="ARBA00022723"/>
    </source>
</evidence>
<dbReference type="Pfam" id="PF26191">
    <property type="entry name" value="RING-HC_RBR_RNF216"/>
    <property type="match status" value="1"/>
</dbReference>
<protein>
    <submittedName>
        <fullName evidence="9">E3 ubiquitin-protein ligase</fullName>
    </submittedName>
</protein>
<dbReference type="InterPro" id="IPR013083">
    <property type="entry name" value="Znf_RING/FYVE/PHD"/>
</dbReference>
<dbReference type="Proteomes" id="UP001138500">
    <property type="component" value="Unassembled WGS sequence"/>
</dbReference>
<dbReference type="GO" id="GO:0008270">
    <property type="term" value="F:zinc ion binding"/>
    <property type="evidence" value="ECO:0007669"/>
    <property type="project" value="UniProtKB-KW"/>
</dbReference>
<dbReference type="InterPro" id="IPR044066">
    <property type="entry name" value="TRIAD_supradom"/>
</dbReference>
<dbReference type="EMBL" id="RIBY02001213">
    <property type="protein sequence ID" value="KAH9831290.1"/>
    <property type="molecule type" value="Genomic_DNA"/>
</dbReference>
<feature type="domain" description="RING-type" evidence="8">
    <location>
        <begin position="262"/>
        <end position="534"/>
    </location>
</feature>
<dbReference type="Pfam" id="PF26112">
    <property type="entry name" value="UBA_RNF216"/>
    <property type="match status" value="1"/>
</dbReference>
<keyword evidence="7" id="KW-0862">Zinc</keyword>
<keyword evidence="4" id="KW-0677">Repeat</keyword>
<keyword evidence="2" id="KW-0808">Transferase</keyword>
<dbReference type="GO" id="GO:0016740">
    <property type="term" value="F:transferase activity"/>
    <property type="evidence" value="ECO:0007669"/>
    <property type="project" value="UniProtKB-KW"/>
</dbReference>
<dbReference type="OrthoDB" id="10009520at2759"/>
<keyword evidence="6" id="KW-0833">Ubl conjugation pathway</keyword>
<dbReference type="PROSITE" id="PS51873">
    <property type="entry name" value="TRIAD"/>
    <property type="match status" value="1"/>
</dbReference>
<sequence>MDLVPQLPKSGRLWKSRADFFRPFRSAAAEAGENIAPLYDPAHHHEIEEGQDLKDLNTALGVLVEVFPDVEPEIFREMLLNVSEQSRVEIVTESLLKKGIRGRHRLRKRPAAKRAESHITTALRIEDTFRSAEYQKAVKQVCYQEFRSLSHSSIKAVLAEQNYSYTLVRPVLQQLKTRSWRLSFPSFWPSRTPSQGAEQHPSIIQDANAGLAVKRTGSPQLDHELYQLFVEPVLTKQRQESLRQDHKYASQINGEQATEADSLFDCECCFDAVPFEQLAVCDDGTHQLCFDCIRRAVNEAIYGQGWTRTADLTKTTVRCFAPADCQGGIPPTQVRRALADEIGNEEIWTTFQQRLTSDVLMKSNLNLQRCPFCEYAEIDDHQPTFRWPISIISTFLFWLTLFINHLFPIQPTLHASWTRIKQHRHGLKFHCLNPLCLKTTCTRCLTPWLDPHTCFSREKTSLRTALESSATAAIKRTCPKCHLSFVKSSGCNKLVCNCGYTMCYVCRQEITVKEGYGHFCQHFRPNGGRCGECERCDLYGDEDEEVAIRRAVEGAEREWREREGGSGGRDGEMDDVARRRMIEALVGQTSGVAWWEVWLDQVVDAVVE</sequence>
<comment type="caution">
    <text evidence="9">The sequence shown here is derived from an EMBL/GenBank/DDBJ whole genome shotgun (WGS) entry which is preliminary data.</text>
</comment>
<name>A0A9W7SUR0_9PEZI</name>
<evidence type="ECO:0000256" key="4">
    <source>
        <dbReference type="ARBA" id="ARBA00022737"/>
    </source>
</evidence>
<keyword evidence="3" id="KW-0479">Metal-binding</keyword>
<dbReference type="PANTHER" id="PTHR22770:SF42">
    <property type="entry name" value="FINGER PROTEIN (ZIN), PUTATIVE (AFU_ORTHOLOGUE AFUA_4G03910)-RELATED"/>
    <property type="match status" value="1"/>
</dbReference>
<dbReference type="PANTHER" id="PTHR22770">
    <property type="entry name" value="UBIQUITIN CONJUGATING ENZYME 7 INTERACTING PROTEIN-RELATED"/>
    <property type="match status" value="1"/>
</dbReference>
<dbReference type="Gene3D" id="1.20.120.1750">
    <property type="match status" value="1"/>
</dbReference>
<evidence type="ECO:0000256" key="6">
    <source>
        <dbReference type="ARBA" id="ARBA00022786"/>
    </source>
</evidence>
<evidence type="ECO:0000313" key="9">
    <source>
        <dbReference type="EMBL" id="KAH9831290.1"/>
    </source>
</evidence>
<evidence type="ECO:0000313" key="10">
    <source>
        <dbReference type="Proteomes" id="UP001138500"/>
    </source>
</evidence>
<reference evidence="9 10" key="2">
    <citation type="journal article" date="2021" name="Curr. Genet.">
        <title>Genetic response to nitrogen starvation in the aggressive Eucalyptus foliar pathogen Teratosphaeria destructans.</title>
        <authorList>
            <person name="Havenga M."/>
            <person name="Wingfield B.D."/>
            <person name="Wingfield M.J."/>
            <person name="Dreyer L.L."/>
            <person name="Roets F."/>
            <person name="Aylward J."/>
        </authorList>
    </citation>
    <scope>NUCLEOTIDE SEQUENCE [LARGE SCALE GENOMIC DNA]</scope>
    <source>
        <strain evidence="9">CMW44962</strain>
    </source>
</reference>